<proteinExistence type="predicted"/>
<accession>A0A2W1LAD4</accession>
<dbReference type="EMBL" id="QKRB01000044">
    <property type="protein sequence ID" value="PZD95689.1"/>
    <property type="molecule type" value="Genomic_DNA"/>
</dbReference>
<dbReference type="Proteomes" id="UP000249522">
    <property type="component" value="Unassembled WGS sequence"/>
</dbReference>
<keyword evidence="3" id="KW-1185">Reference proteome</keyword>
<evidence type="ECO:0000256" key="1">
    <source>
        <dbReference type="SAM" id="Phobius"/>
    </source>
</evidence>
<feature type="transmembrane region" description="Helical" evidence="1">
    <location>
        <begin position="92"/>
        <end position="113"/>
    </location>
</feature>
<keyword evidence="1" id="KW-1133">Transmembrane helix</keyword>
<gene>
    <name evidence="2" type="ORF">DNH61_14325</name>
</gene>
<organism evidence="2 3">
    <name type="scientific">Paenibacillus sambharensis</name>
    <dbReference type="NCBI Taxonomy" id="1803190"/>
    <lineage>
        <taxon>Bacteria</taxon>
        <taxon>Bacillati</taxon>
        <taxon>Bacillota</taxon>
        <taxon>Bacilli</taxon>
        <taxon>Bacillales</taxon>
        <taxon>Paenibacillaceae</taxon>
        <taxon>Paenibacillus</taxon>
    </lineage>
</organism>
<evidence type="ECO:0008006" key="4">
    <source>
        <dbReference type="Google" id="ProtNLM"/>
    </source>
</evidence>
<dbReference type="AlphaFoldDB" id="A0A2W1LAD4"/>
<keyword evidence="1" id="KW-0472">Membrane</keyword>
<sequence>MKRNKDSERAGQADAAEQEDLKLVEAWLQEGLADFDGQTDINVPSSAWFEELALEGRRSARRKLQRDLAIFWLTGGIILSVLMLVLSSNVIWFIALQGLALIGGTGFAAVHWLRGTGREVESRNG</sequence>
<dbReference type="Pfam" id="PF17280">
    <property type="entry name" value="DUF5345"/>
    <property type="match status" value="1"/>
</dbReference>
<keyword evidence="1" id="KW-0812">Transmembrane</keyword>
<evidence type="ECO:0000313" key="3">
    <source>
        <dbReference type="Proteomes" id="UP000249522"/>
    </source>
</evidence>
<reference evidence="2 3" key="1">
    <citation type="submission" date="2018-06" db="EMBL/GenBank/DDBJ databases">
        <title>Paenibacillus imtechensis sp. nov.</title>
        <authorList>
            <person name="Pinnaka A.K."/>
            <person name="Singh H."/>
            <person name="Kaur M."/>
        </authorList>
    </citation>
    <scope>NUCLEOTIDE SEQUENCE [LARGE SCALE GENOMIC DNA]</scope>
    <source>
        <strain evidence="2 3">SMB1</strain>
    </source>
</reference>
<evidence type="ECO:0000313" key="2">
    <source>
        <dbReference type="EMBL" id="PZD95689.1"/>
    </source>
</evidence>
<name>A0A2W1LAD4_9BACL</name>
<protein>
    <recommendedName>
        <fullName evidence="4">YxlC family protein</fullName>
    </recommendedName>
</protein>
<comment type="caution">
    <text evidence="2">The sequence shown here is derived from an EMBL/GenBank/DDBJ whole genome shotgun (WGS) entry which is preliminary data.</text>
</comment>
<dbReference type="InterPro" id="IPR035238">
    <property type="entry name" value="DUF5345"/>
</dbReference>
<feature type="transmembrane region" description="Helical" evidence="1">
    <location>
        <begin position="68"/>
        <end position="86"/>
    </location>
</feature>